<dbReference type="STRING" id="749414.SBI_02674"/>
<dbReference type="HOGENOM" id="CLU_1178273_0_0_11"/>
<dbReference type="EMBL" id="CP002047">
    <property type="protein sequence ID" value="ADI05795.1"/>
    <property type="molecule type" value="Genomic_DNA"/>
</dbReference>
<dbReference type="KEGG" id="sbh:SBI_02674"/>
<evidence type="ECO:0000259" key="2">
    <source>
        <dbReference type="Pfam" id="PF13471"/>
    </source>
</evidence>
<dbReference type="Gene3D" id="1.10.10.1150">
    <property type="entry name" value="Coenzyme PQQ synthesis protein D (PqqD)"/>
    <property type="match status" value="1"/>
</dbReference>
<name>D7C0S3_STRBB</name>
<gene>
    <name evidence="3" type="ordered locus">SBI_02674</name>
</gene>
<feature type="domain" description="Microcin J25-processing protein McjB C-terminal" evidence="2">
    <location>
        <begin position="124"/>
        <end position="234"/>
    </location>
</feature>
<dbReference type="InterPro" id="IPR041881">
    <property type="entry name" value="PqqD_sf"/>
</dbReference>
<dbReference type="PATRIC" id="fig|749414.3.peg.2770"/>
<dbReference type="NCBIfam" id="NF033530">
    <property type="entry name" value="lasso_PqqD_Strm"/>
    <property type="match status" value="1"/>
</dbReference>
<feature type="region of interest" description="Disordered" evidence="1">
    <location>
        <begin position="236"/>
        <end position="255"/>
    </location>
</feature>
<reference evidence="3 4" key="1">
    <citation type="journal article" date="2010" name="J. Bacteriol.">
        <title>Genome sequence of the milbemycin-producing bacterium Streptomyces bingchenggensis.</title>
        <authorList>
            <person name="Wang X.J."/>
            <person name="Yan Y.J."/>
            <person name="Zhang B."/>
            <person name="An J."/>
            <person name="Wang J.J."/>
            <person name="Tian J."/>
            <person name="Jiang L."/>
            <person name="Chen Y.H."/>
            <person name="Huang S.X."/>
            <person name="Yin M."/>
            <person name="Zhang J."/>
            <person name="Gao A.L."/>
            <person name="Liu C.X."/>
            <person name="Zhu Z.X."/>
            <person name="Xiang W.S."/>
        </authorList>
    </citation>
    <scope>NUCLEOTIDE SEQUENCE [LARGE SCALE GENOMIC DNA]</scope>
    <source>
        <strain evidence="3 4">BCW-1</strain>
    </source>
</reference>
<evidence type="ECO:0000313" key="3">
    <source>
        <dbReference type="EMBL" id="ADI05795.1"/>
    </source>
</evidence>
<sequence>MTRIALRTQVTCVATQEGMVLLDERSGRYWQLNTTGTLILRHLLHGETPRQAAAALAHRYPAAAARAAEDVDQLLSTLRERRLLADPPETPPAPNPSPSPDPDPGATLPPPGRITPAHRVLAVLCAAVAAPLARARPRHIRAVLHLLRRGAAPATPEQTAAARHAVVTASARCAAARSCLHRSLATTLLCRAHGTWPTWCTGVRTEPFGAHAWVAVDGEPIGEPAHERGYTTIISVPPLSRDRRRGPEGPPGGGW</sequence>
<keyword evidence="4" id="KW-1185">Reference proteome</keyword>
<proteinExistence type="predicted"/>
<protein>
    <recommendedName>
        <fullName evidence="2">Microcin J25-processing protein McjB C-terminal domain-containing protein</fullName>
    </recommendedName>
</protein>
<dbReference type="InterPro" id="IPR053521">
    <property type="entry name" value="McjB-like"/>
</dbReference>
<accession>D7C0S3</accession>
<dbReference type="Pfam" id="PF13471">
    <property type="entry name" value="Transglut_core3"/>
    <property type="match status" value="1"/>
</dbReference>
<dbReference type="NCBIfam" id="NF033537">
    <property type="entry name" value="lasso_biosyn_B2"/>
    <property type="match status" value="1"/>
</dbReference>
<dbReference type="InterPro" id="IPR008792">
    <property type="entry name" value="PQQD"/>
</dbReference>
<dbReference type="eggNOG" id="ENOG5032TAQ">
    <property type="taxonomic scope" value="Bacteria"/>
</dbReference>
<evidence type="ECO:0000313" key="4">
    <source>
        <dbReference type="Proteomes" id="UP000000377"/>
    </source>
</evidence>
<dbReference type="AlphaFoldDB" id="D7C0S3"/>
<organism evidence="3 4">
    <name type="scientific">Streptomyces bingchenggensis (strain BCW-1)</name>
    <dbReference type="NCBI Taxonomy" id="749414"/>
    <lineage>
        <taxon>Bacteria</taxon>
        <taxon>Bacillati</taxon>
        <taxon>Actinomycetota</taxon>
        <taxon>Actinomycetes</taxon>
        <taxon>Kitasatosporales</taxon>
        <taxon>Streptomycetaceae</taxon>
        <taxon>Streptomyces</taxon>
    </lineage>
</organism>
<feature type="compositionally biased region" description="Pro residues" evidence="1">
    <location>
        <begin position="88"/>
        <end position="113"/>
    </location>
</feature>
<dbReference type="RefSeq" id="WP_014175272.1">
    <property type="nucleotide sequence ID" value="NC_016582.1"/>
</dbReference>
<evidence type="ECO:0000256" key="1">
    <source>
        <dbReference type="SAM" id="MobiDB-lite"/>
    </source>
</evidence>
<dbReference type="Proteomes" id="UP000000377">
    <property type="component" value="Chromosome"/>
</dbReference>
<dbReference type="InterPro" id="IPR032708">
    <property type="entry name" value="McjB_C"/>
</dbReference>
<dbReference type="Pfam" id="PF05402">
    <property type="entry name" value="PqqD"/>
    <property type="match status" value="1"/>
</dbReference>
<feature type="region of interest" description="Disordered" evidence="1">
    <location>
        <begin position="84"/>
        <end position="113"/>
    </location>
</feature>